<dbReference type="GO" id="GO:0030897">
    <property type="term" value="C:HOPS complex"/>
    <property type="evidence" value="ECO:0007669"/>
    <property type="project" value="UniProtKB-UniRule"/>
</dbReference>
<evidence type="ECO:0000259" key="5">
    <source>
        <dbReference type="Pfam" id="PF04841"/>
    </source>
</evidence>
<organism evidence="6">
    <name type="scientific">Bactrocera dorsalis</name>
    <name type="common">Oriental fruit fly</name>
    <name type="synonym">Dacus dorsalis</name>
    <dbReference type="NCBI Taxonomy" id="27457"/>
    <lineage>
        <taxon>Eukaryota</taxon>
        <taxon>Metazoa</taxon>
        <taxon>Ecdysozoa</taxon>
        <taxon>Arthropoda</taxon>
        <taxon>Hexapoda</taxon>
        <taxon>Insecta</taxon>
        <taxon>Pterygota</taxon>
        <taxon>Neoptera</taxon>
        <taxon>Endopterygota</taxon>
        <taxon>Diptera</taxon>
        <taxon>Brachycera</taxon>
        <taxon>Muscomorpha</taxon>
        <taxon>Tephritoidea</taxon>
        <taxon>Tephritidae</taxon>
        <taxon>Bactrocera</taxon>
        <taxon>Bactrocera</taxon>
    </lineage>
</organism>
<dbReference type="GO" id="GO:0005765">
    <property type="term" value="C:lysosomal membrane"/>
    <property type="evidence" value="ECO:0007669"/>
    <property type="project" value="UniProtKB-SubCell"/>
</dbReference>
<evidence type="ECO:0000256" key="3">
    <source>
        <dbReference type="PIRNR" id="PIRNR007949"/>
    </source>
</evidence>
<dbReference type="GO" id="GO:0003779">
    <property type="term" value="F:actin binding"/>
    <property type="evidence" value="ECO:0007669"/>
    <property type="project" value="TreeGrafter"/>
</dbReference>
<dbReference type="InterPro" id="IPR016534">
    <property type="entry name" value="VPS16"/>
</dbReference>
<dbReference type="GeneID" id="105232503"/>
<evidence type="ECO:0000259" key="4">
    <source>
        <dbReference type="Pfam" id="PF04840"/>
    </source>
</evidence>
<dbReference type="RefSeq" id="XP_011212493.2">
    <property type="nucleotide sequence ID" value="XM_011214191.4"/>
</dbReference>
<dbReference type="Gene3D" id="1.10.150.780">
    <property type="entry name" value="Vps16, C-terminal region"/>
    <property type="match status" value="1"/>
</dbReference>
<dbReference type="InterPro" id="IPR038132">
    <property type="entry name" value="Vps16_C_sf"/>
</dbReference>
<protein>
    <recommendedName>
        <fullName evidence="2 3">Vacuolar protein sorting-associated protein 16 homolog</fullName>
    </recommendedName>
</protein>
<comment type="subcellular location">
    <subcellularLocation>
        <location evidence="3">Late endosome membrane</location>
        <topology evidence="3">Peripheral membrane protein</topology>
        <orientation evidence="3">Cytoplasmic side</orientation>
    </subcellularLocation>
    <subcellularLocation>
        <location evidence="3">Lysosome membrane</location>
        <topology evidence="3">Peripheral membrane protein</topology>
        <orientation evidence="3">Cytoplasmic side</orientation>
    </subcellularLocation>
    <text evidence="3">Cytoplasmic, peripheral membrane protein associated with late endosomes/lysosomes.</text>
</comment>
<reference evidence="6" key="1">
    <citation type="journal article" date="2014" name="BMC Genomics">
        <title>Characterizing the developmental transcriptome of the oriental fruit fly, Bactrocera dorsalis (Diptera: Tephritidae) through comparative genomic analysis with Drosophila melanogaster utilizing modENCODE datasets.</title>
        <authorList>
            <person name="Geib S.M."/>
            <person name="Calla B."/>
            <person name="Hall B."/>
            <person name="Hou S."/>
            <person name="Manoukis N.C."/>
        </authorList>
    </citation>
    <scope>NUCLEOTIDE SEQUENCE</scope>
    <source>
        <strain evidence="6">Punador</strain>
    </source>
</reference>
<dbReference type="CTD" id="41107"/>
<dbReference type="GO" id="GO:0031902">
    <property type="term" value="C:late endosome membrane"/>
    <property type="evidence" value="ECO:0007669"/>
    <property type="project" value="UniProtKB-SubCell"/>
</dbReference>
<evidence type="ECO:0000313" key="6">
    <source>
        <dbReference type="EMBL" id="JAC42171.1"/>
    </source>
</evidence>
<dbReference type="Pfam" id="PF04841">
    <property type="entry name" value="Vps16_N"/>
    <property type="match status" value="1"/>
</dbReference>
<dbReference type="PIRSF" id="PIRSF007949">
    <property type="entry name" value="VPS16"/>
    <property type="match status" value="1"/>
</dbReference>
<dbReference type="PANTHER" id="PTHR12811">
    <property type="entry name" value="VACUOLAR PROTEIN SORTING VPS16"/>
    <property type="match status" value="1"/>
</dbReference>
<dbReference type="EMBL" id="GAKP01016781">
    <property type="protein sequence ID" value="JAC42171.1"/>
    <property type="molecule type" value="Transcribed_RNA"/>
</dbReference>
<gene>
    <name evidence="6" type="primary">VPS16</name>
</gene>
<proteinExistence type="inferred from homology"/>
<accession>A0A034VFV3</accession>
<dbReference type="PANTHER" id="PTHR12811:SF0">
    <property type="entry name" value="VACUOLAR PROTEIN SORTING-ASSOCIATED PROTEIN 16 HOMOLOG"/>
    <property type="match status" value="1"/>
</dbReference>
<keyword evidence="3" id="KW-0967">Endosome</keyword>
<feature type="domain" description="Vps16 C-terminal" evidence="4">
    <location>
        <begin position="517"/>
        <end position="834"/>
    </location>
</feature>
<dbReference type="InterPro" id="IPR006925">
    <property type="entry name" value="Vps16_C"/>
</dbReference>
<dbReference type="Pfam" id="PF04840">
    <property type="entry name" value="Vps16_C"/>
    <property type="match status" value="1"/>
</dbReference>
<keyword evidence="3" id="KW-0813">Transport</keyword>
<dbReference type="OrthoDB" id="1792at2759"/>
<feature type="domain" description="Vps16 N-terminal" evidence="5">
    <location>
        <begin position="6"/>
        <end position="423"/>
    </location>
</feature>
<dbReference type="InterPro" id="IPR006926">
    <property type="entry name" value="Vps16_N"/>
</dbReference>
<evidence type="ECO:0000256" key="1">
    <source>
        <dbReference type="ARBA" id="ARBA00009250"/>
    </source>
</evidence>
<dbReference type="KEGG" id="bdr:105232503"/>
<comment type="function">
    <text evidence="3">Plays a role in vesicle-mediated protein trafficking to lysosomal compartments including the endocytic membrane transport and autophagic pathways. Believed to act as a core component of the putative HOPS and CORVET endosomal tethering complexes.</text>
</comment>
<keyword evidence="3" id="KW-0458">Lysosome</keyword>
<dbReference type="GO" id="GO:0016197">
    <property type="term" value="P:endosomal transport"/>
    <property type="evidence" value="ECO:0007669"/>
    <property type="project" value="TreeGrafter"/>
</dbReference>
<keyword evidence="3" id="KW-0653">Protein transport</keyword>
<dbReference type="GO" id="GO:0006886">
    <property type="term" value="P:intracellular protein transport"/>
    <property type="evidence" value="ECO:0007669"/>
    <property type="project" value="InterPro"/>
</dbReference>
<comment type="similarity">
    <text evidence="1 3">Belongs to the VPS16 family.</text>
</comment>
<dbReference type="GO" id="GO:0042144">
    <property type="term" value="P:vacuole fusion, non-autophagic"/>
    <property type="evidence" value="ECO:0007669"/>
    <property type="project" value="TreeGrafter"/>
</dbReference>
<dbReference type="AlphaFoldDB" id="A0A034VFV3"/>
<keyword evidence="3" id="KW-0472">Membrane</keyword>
<sequence length="841" mass="97001">MPIMYNTGDWFSLRPDTYRKLDLFTPDWPLDVDLEYMEVVGAPFGGPLAMIRDPKQIVPIKGSVKPMIRIFNTAGVELGKIVWNHGKIIKMGWSDVEELICVQDDALVFIFDMFGKEKESYSMGQEASLTKIVDAKIFQSTSGTGVAVLTTTGRIFLKLNNAKDVRTRQLPEIPKSASECLCWEIITEERNTYCLLGRDQEVVKLFPGESVGTITRNLFDRPFERILLMSVSYNHQNLALYTNNGLLWLGTVDMKRKFCEFDTGRKDIPRQIEWVMNSEKNDADAVVISYPSFLLVVNRNGDKNLFTYDPAIFLIAEMDGVRIITNNAHEMIQKLPKCVQNIFAVNSQEPSSFLFEAQKKYQEKSHQADEYLSLFRNKMDVAVDECIEAAGYEFCTETQKSLLRTAYFGKGFIPCHNPDEYLHILRILRVLNALRHEKIAMPLTYKQFSHLQPEVVMGRLVFRKHYAIAIQIAKHLKLPESWILEHWAYHKVINDKNDNEVARKITEKFKNPSIHGISFCNIAEKAHDVGRDELAIKLLELEPRASLQVPLLLKLGKYDRAIRSATQSGDSELVATVLLEIKKKMMLANFNIIIREYPMALNIYKKMMNEWSRTALYDIYNQEDDQKSIAEYHFRNALESDSLESNLPIIANSYTQGRKNIEAELCADTGKILKLQKNVLNPKYGKVHQINFSGLSIHDTLLHLLQIGELKEAEKIKSDFKVPDKRFWWLRILTMSEKYKWDDLEKFAKSKKSPIGYEPFVEVCIMQNNLHEARKYIIKCRDDRKAHWYLRSELWDEAADSAFENRDINTLYTIQNKVSAIGNRVLLEKISSHIAVLASKK</sequence>
<dbReference type="GO" id="GO:0033263">
    <property type="term" value="C:CORVET complex"/>
    <property type="evidence" value="ECO:0007669"/>
    <property type="project" value="UniProtKB-UniRule"/>
</dbReference>
<evidence type="ECO:0000256" key="2">
    <source>
        <dbReference type="ARBA" id="ARBA00017947"/>
    </source>
</evidence>
<name>A0A034VFV3_BACDO</name>